<feature type="domain" description="Amidohydrolase-related" evidence="1">
    <location>
        <begin position="50"/>
        <end position="376"/>
    </location>
</feature>
<evidence type="ECO:0000313" key="3">
    <source>
        <dbReference type="Proteomes" id="UP001203665"/>
    </source>
</evidence>
<proteinExistence type="predicted"/>
<dbReference type="SUPFAM" id="SSF51556">
    <property type="entry name" value="Metallo-dependent hydrolases"/>
    <property type="match status" value="1"/>
</dbReference>
<name>A0ABT0XHA4_9BACI</name>
<sequence>MKAYINVNAWTGTTYIEKASLLVDSGQIQTIGTDIIIPNDAEIIDLDGKFVTPGLIDVHTHLGVHPEGLGSAGHDFNETSAASTPYVRSLDGLSPQDNGFAEARKNGVTTVQVLPGSANVIGGEMVAVKTVGTVADQMVIKSPSGMKAALGENPKRVHGSKGKAAVTRMGVAGLLRQELMRAEDYNKGLENQTINSRDLGLEQLAKVIRREIPLRVHAHRADDIVTSIRIKNEFNIDITIEHCTEGHLLIDFLFENQVPIAVGPTMSAKSKQELANKAWDTMVLFEQHNIPFAITTDHPVVTIDHLLTTAKTAVNHGLSEETALRAMTSQAAIHIGLENQVGSLKEGLDADFVIWSESPFHLMAKVEQTIINGKTVYSQKSE</sequence>
<dbReference type="Pfam" id="PF01979">
    <property type="entry name" value="Amidohydro_1"/>
    <property type="match status" value="1"/>
</dbReference>
<dbReference type="InterPro" id="IPR032466">
    <property type="entry name" value="Metal_Hydrolase"/>
</dbReference>
<dbReference type="Gene3D" id="3.20.20.140">
    <property type="entry name" value="Metal-dependent hydrolases"/>
    <property type="match status" value="1"/>
</dbReference>
<dbReference type="CDD" id="cd01309">
    <property type="entry name" value="Met_dep_hydrolase_C"/>
    <property type="match status" value="1"/>
</dbReference>
<dbReference type="InterPro" id="IPR011059">
    <property type="entry name" value="Metal-dep_hydrolase_composite"/>
</dbReference>
<dbReference type="InterPro" id="IPR051781">
    <property type="entry name" value="Metallo-dep_Hydrolase"/>
</dbReference>
<keyword evidence="3" id="KW-1185">Reference proteome</keyword>
<dbReference type="SUPFAM" id="SSF51338">
    <property type="entry name" value="Composite domain of metallo-dependent hydrolases"/>
    <property type="match status" value="1"/>
</dbReference>
<dbReference type="Proteomes" id="UP001203665">
    <property type="component" value="Unassembled WGS sequence"/>
</dbReference>
<evidence type="ECO:0000313" key="2">
    <source>
        <dbReference type="EMBL" id="MCM2675150.1"/>
    </source>
</evidence>
<dbReference type="EMBL" id="JAMQJY010000001">
    <property type="protein sequence ID" value="MCM2675150.1"/>
    <property type="molecule type" value="Genomic_DNA"/>
</dbReference>
<dbReference type="PANTHER" id="PTHR43135">
    <property type="entry name" value="ALPHA-D-RIBOSE 1-METHYLPHOSPHONATE 5-TRIPHOSPHATE DIPHOSPHATASE"/>
    <property type="match status" value="1"/>
</dbReference>
<comment type="caution">
    <text evidence="2">The sequence shown here is derived from an EMBL/GenBank/DDBJ whole genome shotgun (WGS) entry which is preliminary data.</text>
</comment>
<gene>
    <name evidence="2" type="ORF">NDM98_06375</name>
</gene>
<accession>A0ABT0XHA4</accession>
<dbReference type="RefSeq" id="WP_251605489.1">
    <property type="nucleotide sequence ID" value="NZ_JAMQJY010000001.1"/>
</dbReference>
<protein>
    <submittedName>
        <fullName evidence="2">Amidohydrolase</fullName>
    </submittedName>
</protein>
<reference evidence="2" key="1">
    <citation type="submission" date="2022-06" db="EMBL/GenBank/DDBJ databases">
        <title>Alkalicoccobacillus porphyridii sp. nov., isolated from a marine red alga, Porphyridium purpureum and reclassification of Shouchella plakortidis and Shouchella gibsonii as Alkalicoccobacillus plakortidis comb. nov. and Alkalicoccobacillus gibsonii comb. nov.</title>
        <authorList>
            <person name="Kim K.H."/>
            <person name="Lee J.K."/>
            <person name="Han D.M."/>
            <person name="Baek J.H."/>
            <person name="Jeon C.O."/>
        </authorList>
    </citation>
    <scope>NUCLEOTIDE SEQUENCE</scope>
    <source>
        <strain evidence="2">DSM 19153</strain>
    </source>
</reference>
<dbReference type="PANTHER" id="PTHR43135:SF3">
    <property type="entry name" value="ALPHA-D-RIBOSE 1-METHYLPHOSPHONATE 5-TRIPHOSPHATE DIPHOSPHATASE"/>
    <property type="match status" value="1"/>
</dbReference>
<evidence type="ECO:0000259" key="1">
    <source>
        <dbReference type="Pfam" id="PF01979"/>
    </source>
</evidence>
<dbReference type="InterPro" id="IPR006680">
    <property type="entry name" value="Amidohydro-rel"/>
</dbReference>
<organism evidence="2 3">
    <name type="scientific">Alkalicoccobacillus plakortidis</name>
    <dbReference type="NCBI Taxonomy" id="444060"/>
    <lineage>
        <taxon>Bacteria</taxon>
        <taxon>Bacillati</taxon>
        <taxon>Bacillota</taxon>
        <taxon>Bacilli</taxon>
        <taxon>Bacillales</taxon>
        <taxon>Bacillaceae</taxon>
        <taxon>Alkalicoccobacillus</taxon>
    </lineage>
</organism>